<gene>
    <name evidence="1" type="ORF">RB614_15625</name>
</gene>
<accession>A0ABU0ZHU9</accession>
<dbReference type="Pfam" id="PF13578">
    <property type="entry name" value="Methyltransf_24"/>
    <property type="match status" value="1"/>
</dbReference>
<dbReference type="EMBL" id="JAVHUY010000013">
    <property type="protein sequence ID" value="MDQ7905942.1"/>
    <property type="molecule type" value="Genomic_DNA"/>
</dbReference>
<dbReference type="GO" id="GO:0032259">
    <property type="term" value="P:methylation"/>
    <property type="evidence" value="ECO:0007669"/>
    <property type="project" value="UniProtKB-KW"/>
</dbReference>
<protein>
    <submittedName>
        <fullName evidence="1">Class I SAM-dependent methyltransferase</fullName>
        <ecNumber evidence="1">2.1.1.-</ecNumber>
    </submittedName>
</protein>
<proteinExistence type="predicted"/>
<dbReference type="SUPFAM" id="SSF53335">
    <property type="entry name" value="S-adenosyl-L-methionine-dependent methyltransferases"/>
    <property type="match status" value="1"/>
</dbReference>
<organism evidence="1 2">
    <name type="scientific">Phytohabitans maris</name>
    <dbReference type="NCBI Taxonomy" id="3071409"/>
    <lineage>
        <taxon>Bacteria</taxon>
        <taxon>Bacillati</taxon>
        <taxon>Actinomycetota</taxon>
        <taxon>Actinomycetes</taxon>
        <taxon>Micromonosporales</taxon>
        <taxon>Micromonosporaceae</taxon>
    </lineage>
</organism>
<keyword evidence="1" id="KW-0489">Methyltransferase</keyword>
<dbReference type="RefSeq" id="WP_308713212.1">
    <property type="nucleotide sequence ID" value="NZ_JAVHUY010000013.1"/>
</dbReference>
<dbReference type="InterPro" id="IPR029063">
    <property type="entry name" value="SAM-dependent_MTases_sf"/>
</dbReference>
<dbReference type="Proteomes" id="UP001230908">
    <property type="component" value="Unassembled WGS sequence"/>
</dbReference>
<reference evidence="1 2" key="1">
    <citation type="submission" date="2023-08" db="EMBL/GenBank/DDBJ databases">
        <title>Phytohabitans sansha sp. nov., isolated from marine sediment.</title>
        <authorList>
            <person name="Zhao Y."/>
            <person name="Yi K."/>
        </authorList>
    </citation>
    <scope>NUCLEOTIDE SEQUENCE [LARGE SCALE GENOMIC DNA]</scope>
    <source>
        <strain evidence="1 2">ZYX-F-186</strain>
    </source>
</reference>
<evidence type="ECO:0000313" key="1">
    <source>
        <dbReference type="EMBL" id="MDQ7905942.1"/>
    </source>
</evidence>
<sequence length="218" mass="25049">MDFDQVTSLVAGVHYMNPERGREIYEFVRETKCTSVLELGFAHGVSSCYIGAALKANGAGALTTIDRDAARELDPNIETMLKVTDLQGWVRPIYTPICYTWELKRMIERTPVGQWAFDFAFIDGAHSWLRDGFAFFLVDRLLKPGGWVLFDDLAWTFGRSQVLSQTEMVRAMPAEERETPQIGKVYELLVRRHPSYTDFRDDGWWGWARKNQNEGARQ</sequence>
<dbReference type="EC" id="2.1.1.-" evidence="1"/>
<dbReference type="Gene3D" id="3.40.50.150">
    <property type="entry name" value="Vaccinia Virus protein VP39"/>
    <property type="match status" value="1"/>
</dbReference>
<dbReference type="GO" id="GO:0008168">
    <property type="term" value="F:methyltransferase activity"/>
    <property type="evidence" value="ECO:0007669"/>
    <property type="project" value="UniProtKB-KW"/>
</dbReference>
<comment type="caution">
    <text evidence="1">The sequence shown here is derived from an EMBL/GenBank/DDBJ whole genome shotgun (WGS) entry which is preliminary data.</text>
</comment>
<keyword evidence="2" id="KW-1185">Reference proteome</keyword>
<evidence type="ECO:0000313" key="2">
    <source>
        <dbReference type="Proteomes" id="UP001230908"/>
    </source>
</evidence>
<name>A0ABU0ZHU9_9ACTN</name>
<dbReference type="CDD" id="cd02440">
    <property type="entry name" value="AdoMet_MTases"/>
    <property type="match status" value="1"/>
</dbReference>
<keyword evidence="1" id="KW-0808">Transferase</keyword>